<dbReference type="AlphaFoldDB" id="A0A9Q0R4T8"/>
<evidence type="ECO:0000256" key="4">
    <source>
        <dbReference type="ARBA" id="ARBA00022777"/>
    </source>
</evidence>
<dbReference type="Gene3D" id="3.30.200.20">
    <property type="entry name" value="Phosphorylase Kinase, domain 1"/>
    <property type="match status" value="1"/>
</dbReference>
<evidence type="ECO:0000256" key="6">
    <source>
        <dbReference type="PROSITE-ProRule" id="PRU10141"/>
    </source>
</evidence>
<dbReference type="EMBL" id="JAPDFW010000147">
    <property type="protein sequence ID" value="KAJ5066296.1"/>
    <property type="molecule type" value="Genomic_DNA"/>
</dbReference>
<feature type="binding site" evidence="6">
    <location>
        <position position="137"/>
    </location>
    <ligand>
        <name>ATP</name>
        <dbReference type="ChEBI" id="CHEBI:30616"/>
    </ligand>
</feature>
<dbReference type="InterPro" id="IPR017441">
    <property type="entry name" value="Protein_kinase_ATP_BS"/>
</dbReference>
<feature type="compositionally biased region" description="Polar residues" evidence="7">
    <location>
        <begin position="556"/>
        <end position="568"/>
    </location>
</feature>
<evidence type="ECO:0000256" key="1">
    <source>
        <dbReference type="ARBA" id="ARBA00022527"/>
    </source>
</evidence>
<dbReference type="GO" id="GO:0003677">
    <property type="term" value="F:DNA binding"/>
    <property type="evidence" value="ECO:0007669"/>
    <property type="project" value="UniProtKB-KW"/>
</dbReference>
<dbReference type="PANTHER" id="PTHR24058:SF17">
    <property type="entry name" value="HOMEODOMAIN INTERACTING PROTEIN KINASE, ISOFORM D"/>
    <property type="match status" value="1"/>
</dbReference>
<dbReference type="InterPro" id="IPR008271">
    <property type="entry name" value="Ser/Thr_kinase_AS"/>
</dbReference>
<keyword evidence="3 6" id="KW-0547">Nucleotide-binding</keyword>
<feature type="compositionally biased region" description="Polar residues" evidence="7">
    <location>
        <begin position="74"/>
        <end position="86"/>
    </location>
</feature>
<feature type="region of interest" description="Disordered" evidence="7">
    <location>
        <begin position="63"/>
        <end position="87"/>
    </location>
</feature>
<dbReference type="GO" id="GO:0004713">
    <property type="term" value="F:protein tyrosine kinase activity"/>
    <property type="evidence" value="ECO:0007669"/>
    <property type="project" value="TreeGrafter"/>
</dbReference>
<reference evidence="9" key="1">
    <citation type="submission" date="2022-10" db="EMBL/GenBank/DDBJ databases">
        <title>Novel sulphate-reducing endosymbionts in the free-living metamonad Anaeramoeba.</title>
        <authorList>
            <person name="Jerlstrom-Hultqvist J."/>
            <person name="Cepicka I."/>
            <person name="Gallot-Lavallee L."/>
            <person name="Salas-Leiva D."/>
            <person name="Curtis B.A."/>
            <person name="Zahonova K."/>
            <person name="Pipaliya S."/>
            <person name="Dacks J."/>
            <person name="Roger A.J."/>
        </authorList>
    </citation>
    <scope>NUCLEOTIDE SEQUENCE</scope>
    <source>
        <strain evidence="9">BMAN</strain>
    </source>
</reference>
<feature type="region of interest" description="Disordered" evidence="7">
    <location>
        <begin position="656"/>
        <end position="696"/>
    </location>
</feature>
<dbReference type="OrthoDB" id="9332038at2759"/>
<evidence type="ECO:0000256" key="3">
    <source>
        <dbReference type="ARBA" id="ARBA00022741"/>
    </source>
</evidence>
<keyword evidence="5 6" id="KW-0067">ATP-binding</keyword>
<evidence type="ECO:0000259" key="8">
    <source>
        <dbReference type="PROSITE" id="PS50011"/>
    </source>
</evidence>
<dbReference type="PROSITE" id="PS50011">
    <property type="entry name" value="PROTEIN_KINASE_DOM"/>
    <property type="match status" value="1"/>
</dbReference>
<sequence>MNKTHFGKINKNGKFALKIVSRGNPLKAKPPPKLKAKNPPKLLSKLTEKIMETFQTCNPEFQFNSDKKPKRVLTQKSQKSHPNSPDNIDGNLIIHVGDIFQSGNKKYKVLDLLGAGTFGQVVKCEDIDKPEEFVAIKVIKNSPAFYNQAKVELFILQTINQYSTENDSKNVRFQGYFEHENHLCIIFELLSLNLYELLKMNHFRGLSTKVVRALISQLLDALSLLYDAGIIHCDMKPENILLENLQSTNIKLIDFGSACFLHQTVYSYIQSRFYRSPEVLLRIKYTQAIDMWSLGCIAAELFLGLPLFPGSNEYEQLDRIIHMIGQPQKSFLDQGRLTYKFFHFNGKKYIFKTQKEYSEEYNVEIKESRKYFNYETYQELIMNYPFKRSLTEAEIEEEKNLRKGLIDLLRGLLIYDPNERWTPKEAKQHPFIKGEPFLNAFTPIPNRKRLYFPPPYMSRFRGNDPNQIKNLTQSMGVPPQMMSSLSVNQTQNIPFMMSLPRQRNYLSAISPANNQNTQQITAQSMGAIHQRANSFNFIGQNNININRRNSNEKIQENQINSDNSQLTNYDRDDSQDLSSENTSSWFSSPNQEYYGYLGFSNTDSSLLSNNRSFSTSFLHPPSRQDPSPENNIKHLRSFSGEHQVFFREKARSYSLQDENQYSKKNVNQKDLKKQKKRLKLLRKTRRKRTKDFLKKK</sequence>
<dbReference type="SUPFAM" id="SSF56112">
    <property type="entry name" value="Protein kinase-like (PK-like)"/>
    <property type="match status" value="1"/>
</dbReference>
<evidence type="ECO:0000256" key="7">
    <source>
        <dbReference type="SAM" id="MobiDB-lite"/>
    </source>
</evidence>
<feature type="compositionally biased region" description="Basic residues" evidence="7">
    <location>
        <begin position="672"/>
        <end position="696"/>
    </location>
</feature>
<evidence type="ECO:0000313" key="9">
    <source>
        <dbReference type="EMBL" id="KAJ5066296.1"/>
    </source>
</evidence>
<evidence type="ECO:0000256" key="2">
    <source>
        <dbReference type="ARBA" id="ARBA00022679"/>
    </source>
</evidence>
<proteinExistence type="predicted"/>
<name>A0A9Q0R4T8_ANAIG</name>
<evidence type="ECO:0000313" key="10">
    <source>
        <dbReference type="Proteomes" id="UP001149090"/>
    </source>
</evidence>
<feature type="region of interest" description="Disordered" evidence="7">
    <location>
        <begin position="549"/>
        <end position="585"/>
    </location>
</feature>
<organism evidence="9 10">
    <name type="scientific">Anaeramoeba ignava</name>
    <name type="common">Anaerobic marine amoeba</name>
    <dbReference type="NCBI Taxonomy" id="1746090"/>
    <lineage>
        <taxon>Eukaryota</taxon>
        <taxon>Metamonada</taxon>
        <taxon>Anaeramoebidae</taxon>
        <taxon>Anaeramoeba</taxon>
    </lineage>
</organism>
<accession>A0A9Q0R4T8</accession>
<evidence type="ECO:0000256" key="5">
    <source>
        <dbReference type="ARBA" id="ARBA00022840"/>
    </source>
</evidence>
<dbReference type="InterPro" id="IPR050494">
    <property type="entry name" value="Ser_Thr_dual-spec_kinase"/>
</dbReference>
<keyword evidence="2" id="KW-0808">Transferase</keyword>
<keyword evidence="9" id="KW-0371">Homeobox</keyword>
<keyword evidence="1" id="KW-0723">Serine/threonine-protein kinase</keyword>
<dbReference type="Proteomes" id="UP001149090">
    <property type="component" value="Unassembled WGS sequence"/>
</dbReference>
<protein>
    <submittedName>
        <fullName evidence="9">Homeodomain interacting protein kinase isoform a</fullName>
    </submittedName>
</protein>
<comment type="caution">
    <text evidence="9">The sequence shown here is derived from an EMBL/GenBank/DDBJ whole genome shotgun (WGS) entry which is preliminary data.</text>
</comment>
<feature type="compositionally biased region" description="Polar residues" evidence="7">
    <location>
        <begin position="576"/>
        <end position="585"/>
    </location>
</feature>
<dbReference type="GO" id="GO:0005524">
    <property type="term" value="F:ATP binding"/>
    <property type="evidence" value="ECO:0007669"/>
    <property type="project" value="UniProtKB-UniRule"/>
</dbReference>
<feature type="domain" description="Protein kinase" evidence="8">
    <location>
        <begin position="107"/>
        <end position="432"/>
    </location>
</feature>
<dbReference type="GO" id="GO:0004674">
    <property type="term" value="F:protein serine/threonine kinase activity"/>
    <property type="evidence" value="ECO:0007669"/>
    <property type="project" value="UniProtKB-KW"/>
</dbReference>
<keyword evidence="9" id="KW-0238">DNA-binding</keyword>
<dbReference type="InterPro" id="IPR011009">
    <property type="entry name" value="Kinase-like_dom_sf"/>
</dbReference>
<dbReference type="Gene3D" id="1.10.510.10">
    <property type="entry name" value="Transferase(Phosphotransferase) domain 1"/>
    <property type="match status" value="1"/>
</dbReference>
<dbReference type="PANTHER" id="PTHR24058">
    <property type="entry name" value="DUAL SPECIFICITY PROTEIN KINASE"/>
    <property type="match status" value="1"/>
</dbReference>
<dbReference type="SMART" id="SM00220">
    <property type="entry name" value="S_TKc"/>
    <property type="match status" value="1"/>
</dbReference>
<dbReference type="GO" id="GO:0005737">
    <property type="term" value="C:cytoplasm"/>
    <property type="evidence" value="ECO:0007669"/>
    <property type="project" value="TreeGrafter"/>
</dbReference>
<keyword evidence="4 9" id="KW-0418">Kinase</keyword>
<dbReference type="InterPro" id="IPR000719">
    <property type="entry name" value="Prot_kinase_dom"/>
</dbReference>
<dbReference type="Pfam" id="PF00069">
    <property type="entry name" value="Pkinase"/>
    <property type="match status" value="1"/>
</dbReference>
<dbReference type="PROSITE" id="PS00107">
    <property type="entry name" value="PROTEIN_KINASE_ATP"/>
    <property type="match status" value="1"/>
</dbReference>
<gene>
    <name evidence="9" type="ORF">M0811_03629</name>
</gene>
<keyword evidence="10" id="KW-1185">Reference proteome</keyword>
<dbReference type="PROSITE" id="PS00108">
    <property type="entry name" value="PROTEIN_KINASE_ST"/>
    <property type="match status" value="1"/>
</dbReference>